<proteinExistence type="inferred from homology"/>
<dbReference type="Pfam" id="PF14223">
    <property type="entry name" value="Retrotran_gag_2"/>
    <property type="match status" value="1"/>
</dbReference>
<comment type="subcellular location">
    <subcellularLocation>
        <location evidence="1">Secreted</location>
    </subcellularLocation>
</comment>
<dbReference type="PRINTS" id="PR01225">
    <property type="entry name" value="EXPANSNFAMLY"/>
</dbReference>
<dbReference type="InterPro" id="IPR036749">
    <property type="entry name" value="Expansin_CBD_sf"/>
</dbReference>
<dbReference type="CDD" id="cd22275">
    <property type="entry name" value="DPBB_EXPB_N"/>
    <property type="match status" value="1"/>
</dbReference>
<evidence type="ECO:0000259" key="6">
    <source>
        <dbReference type="PROSITE" id="PS50842"/>
    </source>
</evidence>
<dbReference type="GO" id="GO:0005576">
    <property type="term" value="C:extracellular region"/>
    <property type="evidence" value="ECO:0007669"/>
    <property type="project" value="UniProtKB-SubCell"/>
</dbReference>
<comment type="similarity">
    <text evidence="3">Belongs to the expansin family.</text>
</comment>
<dbReference type="Pfam" id="PF03330">
    <property type="entry name" value="DPBB_1"/>
    <property type="match status" value="1"/>
</dbReference>
<evidence type="ECO:0000256" key="4">
    <source>
        <dbReference type="SAM" id="MobiDB-lite"/>
    </source>
</evidence>
<dbReference type="Proteomes" id="UP001140206">
    <property type="component" value="Chromosome 5"/>
</dbReference>
<dbReference type="PROSITE" id="PS50843">
    <property type="entry name" value="EXPANSIN_CBD"/>
    <property type="match status" value="1"/>
</dbReference>
<accession>A0AAV8BU85</accession>
<dbReference type="EMBL" id="JAMFTS010000005">
    <property type="protein sequence ID" value="KAJ4746731.1"/>
    <property type="molecule type" value="Genomic_DNA"/>
</dbReference>
<dbReference type="Gene3D" id="2.60.40.760">
    <property type="entry name" value="Expansin, cellulose-binding-like domain"/>
    <property type="match status" value="1"/>
</dbReference>
<dbReference type="Pfam" id="PF01357">
    <property type="entry name" value="Expansin_C"/>
    <property type="match status" value="1"/>
</dbReference>
<feature type="region of interest" description="Disordered" evidence="4">
    <location>
        <begin position="447"/>
        <end position="500"/>
    </location>
</feature>
<dbReference type="InterPro" id="IPR007112">
    <property type="entry name" value="Expansin/allergen_DPBB_dom"/>
</dbReference>
<feature type="region of interest" description="Disordered" evidence="4">
    <location>
        <begin position="393"/>
        <end position="415"/>
    </location>
</feature>
<keyword evidence="9" id="KW-1185">Reference proteome</keyword>
<sequence length="669" mass="72931">MARFAVPDFLFMVVLVPAALLINPGACQNRKLLDLNNSTLAASSGWPTGGATWYGSANGAGSDGGACGYQNAVDQAPFSSMIAAGSPSIFKSGLGCGACYQVKCTGNAACSGNPVTVVLTDECPGGPCLSEPVHFDMSATAFGAMALSGQADQLRNAGVLQIEYTRMTGPTGSTDTTTETNPPWSSLQGVDTSIVKLTTILLNGQNFQQWVHAITIALEGRGLLEFITGEFQKPDQASKPAEYKQWRKLDCQVLTLIQNSIEPKIGEIFFNHKTSKDLWDAINKHYGKRKNHSHIFHLRQKIEKITQNQRPIIEYITDLKRGWEELKLYQFPTSDPNMLKEREHQQVYQFLGGLDDSYDAIRAQILLSAELPHPDDVMATVEGEETRRLLMAGSSVSQERTETQAMVARNPRSEKGGDWCDNCKKEGHPREKCWFLHPHLRPKWWKEKAEGRGGAAENSKKKEKRGFGAAVRYGEDEGTRTLRNGSAAESGTGTGSVSNSTQAELGSILAQLTELLKPKKTSDWAGSFDRKSTTGYCTFVGGNLVTWKSKKQNVVARSSAEADVQCSYPGTQITLHVDSGSNPNYLAVLIEFVGGDGSLSAVDLMQSGYSSWTPMQHSWGAVWMLNSGPTLQAPFSIRLTSDSGNILELNNVIPQGWQAGATYKSTTNY</sequence>
<dbReference type="PANTHER" id="PTHR31692:SF76">
    <property type="entry name" value="EXPANSIN-B15"/>
    <property type="match status" value="1"/>
</dbReference>
<feature type="compositionally biased region" description="Low complexity" evidence="4">
    <location>
        <begin position="485"/>
        <end position="500"/>
    </location>
</feature>
<evidence type="ECO:0000313" key="9">
    <source>
        <dbReference type="Proteomes" id="UP001140206"/>
    </source>
</evidence>
<dbReference type="Gene3D" id="2.40.40.10">
    <property type="entry name" value="RlpA-like domain"/>
    <property type="match status" value="1"/>
</dbReference>
<dbReference type="CDD" id="cd09272">
    <property type="entry name" value="RNase_HI_RT_Ty1"/>
    <property type="match status" value="1"/>
</dbReference>
<evidence type="ECO:0000256" key="2">
    <source>
        <dbReference type="ARBA" id="ARBA00022525"/>
    </source>
</evidence>
<name>A0AAV8BU85_9POAL</name>
<feature type="chain" id="PRO_5043541056" evidence="5">
    <location>
        <begin position="28"/>
        <end position="669"/>
    </location>
</feature>
<dbReference type="InterPro" id="IPR036908">
    <property type="entry name" value="RlpA-like_sf"/>
</dbReference>
<feature type="signal peptide" evidence="5">
    <location>
        <begin position="1"/>
        <end position="27"/>
    </location>
</feature>
<dbReference type="SMART" id="SM00837">
    <property type="entry name" value="DPBB_1"/>
    <property type="match status" value="1"/>
</dbReference>
<keyword evidence="2" id="KW-0964">Secreted</keyword>
<dbReference type="AlphaFoldDB" id="A0AAV8BU85"/>
<evidence type="ECO:0000256" key="3">
    <source>
        <dbReference type="RuleBase" id="RU003460"/>
    </source>
</evidence>
<dbReference type="SUPFAM" id="SSF50685">
    <property type="entry name" value="Barwin-like endoglucanases"/>
    <property type="match status" value="1"/>
</dbReference>
<evidence type="ECO:0000259" key="7">
    <source>
        <dbReference type="PROSITE" id="PS50843"/>
    </source>
</evidence>
<dbReference type="InterPro" id="IPR007117">
    <property type="entry name" value="Expansin_CBD"/>
</dbReference>
<evidence type="ECO:0000313" key="8">
    <source>
        <dbReference type="EMBL" id="KAJ4746731.1"/>
    </source>
</evidence>
<dbReference type="PROSITE" id="PS50842">
    <property type="entry name" value="EXPANSIN_EG45"/>
    <property type="match status" value="1"/>
</dbReference>
<dbReference type="SUPFAM" id="SSF49590">
    <property type="entry name" value="PHL pollen allergen"/>
    <property type="match status" value="1"/>
</dbReference>
<evidence type="ECO:0000256" key="1">
    <source>
        <dbReference type="ARBA" id="ARBA00004613"/>
    </source>
</evidence>
<evidence type="ECO:0000256" key="5">
    <source>
        <dbReference type="SAM" id="SignalP"/>
    </source>
</evidence>
<organism evidence="8 9">
    <name type="scientific">Rhynchospora pubera</name>
    <dbReference type="NCBI Taxonomy" id="906938"/>
    <lineage>
        <taxon>Eukaryota</taxon>
        <taxon>Viridiplantae</taxon>
        <taxon>Streptophyta</taxon>
        <taxon>Embryophyta</taxon>
        <taxon>Tracheophyta</taxon>
        <taxon>Spermatophyta</taxon>
        <taxon>Magnoliopsida</taxon>
        <taxon>Liliopsida</taxon>
        <taxon>Poales</taxon>
        <taxon>Cyperaceae</taxon>
        <taxon>Cyperoideae</taxon>
        <taxon>Rhynchosporeae</taxon>
        <taxon>Rhynchospora</taxon>
    </lineage>
</organism>
<comment type="caution">
    <text evidence="8">The sequence shown here is derived from an EMBL/GenBank/DDBJ whole genome shotgun (WGS) entry which is preliminary data.</text>
</comment>
<dbReference type="PANTHER" id="PTHR31692">
    <property type="entry name" value="EXPANSIN-B3"/>
    <property type="match status" value="1"/>
</dbReference>
<gene>
    <name evidence="8" type="ORF">LUZ62_081136</name>
</gene>
<feature type="domain" description="Expansin-like CBD" evidence="7">
    <location>
        <begin position="584"/>
        <end position="665"/>
    </location>
</feature>
<keyword evidence="5" id="KW-0732">Signal</keyword>
<feature type="domain" description="Expansin-like EG45" evidence="6">
    <location>
        <begin position="64"/>
        <end position="167"/>
    </location>
</feature>
<dbReference type="InterPro" id="IPR009009">
    <property type="entry name" value="RlpA-like_DPBB"/>
</dbReference>
<reference evidence="8" key="1">
    <citation type="submission" date="2022-08" db="EMBL/GenBank/DDBJ databases">
        <authorList>
            <person name="Marques A."/>
        </authorList>
    </citation>
    <scope>NUCLEOTIDE SEQUENCE</scope>
    <source>
        <strain evidence="8">RhyPub2mFocal</strain>
        <tissue evidence="8">Leaves</tissue>
    </source>
</reference>
<protein>
    <submittedName>
        <fullName evidence="8">Expansin-B15</fullName>
    </submittedName>
</protein>
<dbReference type="InterPro" id="IPR007118">
    <property type="entry name" value="Expan_Lol_pI"/>
</dbReference>